<name>A0ABN8HZE5_9NEOP</name>
<dbReference type="Proteomes" id="UP000837857">
    <property type="component" value="Chromosome 14"/>
</dbReference>
<proteinExistence type="predicted"/>
<dbReference type="EMBL" id="OW152826">
    <property type="protein sequence ID" value="CAH2041927.1"/>
    <property type="molecule type" value="Genomic_DNA"/>
</dbReference>
<sequence>MTEHWSWLTGAGASEYTYSPPTRPSRPPHRPLVKVATSAHLHTIARCFNMLHGDSVIDDIIPKEIKM</sequence>
<reference evidence="2" key="1">
    <citation type="submission" date="2022-03" db="EMBL/GenBank/DDBJ databases">
        <authorList>
            <person name="Martin H S."/>
        </authorList>
    </citation>
    <scope>NUCLEOTIDE SEQUENCE</scope>
</reference>
<keyword evidence="3" id="KW-1185">Reference proteome</keyword>
<evidence type="ECO:0000256" key="1">
    <source>
        <dbReference type="SAM" id="MobiDB-lite"/>
    </source>
</evidence>
<feature type="region of interest" description="Disordered" evidence="1">
    <location>
        <begin position="1"/>
        <end position="30"/>
    </location>
</feature>
<protein>
    <submittedName>
        <fullName evidence="2">Uncharacterized protein</fullName>
    </submittedName>
</protein>
<evidence type="ECO:0000313" key="3">
    <source>
        <dbReference type="Proteomes" id="UP000837857"/>
    </source>
</evidence>
<accession>A0ABN8HZE5</accession>
<organism evidence="2 3">
    <name type="scientific">Iphiclides podalirius</name>
    <name type="common">scarce swallowtail</name>
    <dbReference type="NCBI Taxonomy" id="110791"/>
    <lineage>
        <taxon>Eukaryota</taxon>
        <taxon>Metazoa</taxon>
        <taxon>Ecdysozoa</taxon>
        <taxon>Arthropoda</taxon>
        <taxon>Hexapoda</taxon>
        <taxon>Insecta</taxon>
        <taxon>Pterygota</taxon>
        <taxon>Neoptera</taxon>
        <taxon>Endopterygota</taxon>
        <taxon>Lepidoptera</taxon>
        <taxon>Glossata</taxon>
        <taxon>Ditrysia</taxon>
        <taxon>Papilionoidea</taxon>
        <taxon>Papilionidae</taxon>
        <taxon>Papilioninae</taxon>
        <taxon>Iphiclides</taxon>
    </lineage>
</organism>
<gene>
    <name evidence="2" type="ORF">IPOD504_LOCUS3461</name>
</gene>
<evidence type="ECO:0000313" key="2">
    <source>
        <dbReference type="EMBL" id="CAH2041927.1"/>
    </source>
</evidence>
<feature type="non-terminal residue" evidence="2">
    <location>
        <position position="67"/>
    </location>
</feature>